<dbReference type="HAMAP" id="MF_00130">
    <property type="entry name" value="RecU"/>
    <property type="match status" value="1"/>
</dbReference>
<dbReference type="GO" id="GO:0007059">
    <property type="term" value="P:chromosome segregation"/>
    <property type="evidence" value="ECO:0007669"/>
    <property type="project" value="UniProtKB-UniRule"/>
</dbReference>
<organism evidence="14 15">
    <name type="scientific">Mammaliicoccus sciuri</name>
    <name type="common">Staphylococcus sciuri</name>
    <dbReference type="NCBI Taxonomy" id="1296"/>
    <lineage>
        <taxon>Bacteria</taxon>
        <taxon>Bacillati</taxon>
        <taxon>Bacillota</taxon>
        <taxon>Bacilli</taxon>
        <taxon>Bacillales</taxon>
        <taxon>Staphylococcaceae</taxon>
        <taxon>Mammaliicoccus</taxon>
    </lineage>
</organism>
<gene>
    <name evidence="13" type="primary">recU</name>
    <name evidence="14" type="ORF">CD117_04135</name>
</gene>
<comment type="cofactor">
    <cofactor evidence="13">
        <name>Mg(2+)</name>
        <dbReference type="ChEBI" id="CHEBI:18420"/>
    </cofactor>
    <text evidence="13">Binds 1 Mg(2+) ion per subunit.</text>
</comment>
<evidence type="ECO:0000256" key="7">
    <source>
        <dbReference type="ARBA" id="ARBA00022801"/>
    </source>
</evidence>
<dbReference type="EC" id="3.1.21.10" evidence="13"/>
<dbReference type="InterPro" id="IPR011335">
    <property type="entry name" value="Restrct_endonuc-II-like"/>
</dbReference>
<evidence type="ECO:0000313" key="14">
    <source>
        <dbReference type="EMBL" id="RTX73784.1"/>
    </source>
</evidence>
<feature type="binding site" evidence="13">
    <location>
        <position position="93"/>
    </location>
    <ligand>
        <name>Mg(2+)</name>
        <dbReference type="ChEBI" id="CHEBI:18420"/>
    </ligand>
</feature>
<dbReference type="InterPro" id="IPR004612">
    <property type="entry name" value="Resolv_RecU"/>
</dbReference>
<accession>A0AAJ4SIQ2</accession>
<feature type="binding site" evidence="13">
    <location>
        <position position="61"/>
    </location>
    <ligand>
        <name>Mg(2+)</name>
        <dbReference type="ChEBI" id="CHEBI:18420"/>
    </ligand>
</feature>
<evidence type="ECO:0000256" key="13">
    <source>
        <dbReference type="HAMAP-Rule" id="MF_00130"/>
    </source>
</evidence>
<dbReference type="GO" id="GO:0003676">
    <property type="term" value="F:nucleic acid binding"/>
    <property type="evidence" value="ECO:0007669"/>
    <property type="project" value="InterPro"/>
</dbReference>
<protein>
    <recommendedName>
        <fullName evidence="12 13">Holliday junction resolvase RecU</fullName>
        <ecNumber evidence="13">3.1.21.10</ecNumber>
    </recommendedName>
    <alternativeName>
        <fullName evidence="13">Recombination protein U homolog</fullName>
    </alternativeName>
</protein>
<feature type="site" description="Transition state stabilizer" evidence="13">
    <location>
        <position position="77"/>
    </location>
</feature>
<feature type="binding site" evidence="13">
    <location>
        <position position="59"/>
    </location>
    <ligand>
        <name>Mg(2+)</name>
        <dbReference type="ChEBI" id="CHEBI:18420"/>
    </ligand>
</feature>
<keyword evidence="9 13" id="KW-0233">DNA recombination</keyword>
<comment type="subcellular location">
    <subcellularLocation>
        <location evidence="1 13">Cytoplasm</location>
    </subcellularLocation>
</comment>
<dbReference type="AlphaFoldDB" id="A0AAJ4SIQ2"/>
<feature type="binding site" evidence="13">
    <location>
        <position position="75"/>
    </location>
    <ligand>
        <name>Mg(2+)</name>
        <dbReference type="ChEBI" id="CHEBI:18420"/>
    </ligand>
</feature>
<dbReference type="Proteomes" id="UP000274792">
    <property type="component" value="Unassembled WGS sequence"/>
</dbReference>
<keyword evidence="3 13" id="KW-0540">Nuclease</keyword>
<evidence type="ECO:0000256" key="8">
    <source>
        <dbReference type="ARBA" id="ARBA00022842"/>
    </source>
</evidence>
<evidence type="ECO:0000256" key="10">
    <source>
        <dbReference type="ARBA" id="ARBA00023204"/>
    </source>
</evidence>
<dbReference type="GO" id="GO:0005737">
    <property type="term" value="C:cytoplasm"/>
    <property type="evidence" value="ECO:0007669"/>
    <property type="project" value="UniProtKB-SubCell"/>
</dbReference>
<dbReference type="GO" id="GO:0006310">
    <property type="term" value="P:DNA recombination"/>
    <property type="evidence" value="ECO:0007669"/>
    <property type="project" value="UniProtKB-UniRule"/>
</dbReference>
<dbReference type="Pfam" id="PF03838">
    <property type="entry name" value="RecU"/>
    <property type="match status" value="1"/>
</dbReference>
<evidence type="ECO:0000256" key="2">
    <source>
        <dbReference type="ARBA" id="ARBA00022490"/>
    </source>
</evidence>
<name>A0AAJ4SIQ2_MAMSC</name>
<comment type="catalytic activity">
    <reaction evidence="13">
        <text>Endonucleolytic cleavage at a junction such as a reciprocal single-stranded crossover between two homologous DNA duplexes (Holliday junction).</text>
        <dbReference type="EC" id="3.1.21.10"/>
    </reaction>
</comment>
<evidence type="ECO:0000256" key="12">
    <source>
        <dbReference type="ARBA" id="ARBA00029523"/>
    </source>
</evidence>
<evidence type="ECO:0000256" key="11">
    <source>
        <dbReference type="ARBA" id="ARBA00023447"/>
    </source>
</evidence>
<evidence type="ECO:0000256" key="4">
    <source>
        <dbReference type="ARBA" id="ARBA00022723"/>
    </source>
</evidence>
<proteinExistence type="inferred from homology"/>
<dbReference type="InterPro" id="IPR011856">
    <property type="entry name" value="tRNA_endonuc-like_dom_sf"/>
</dbReference>
<dbReference type="GO" id="GO:0006281">
    <property type="term" value="P:DNA repair"/>
    <property type="evidence" value="ECO:0007669"/>
    <property type="project" value="UniProtKB-UniRule"/>
</dbReference>
<evidence type="ECO:0000256" key="6">
    <source>
        <dbReference type="ARBA" id="ARBA00022763"/>
    </source>
</evidence>
<dbReference type="GO" id="GO:0008821">
    <property type="term" value="F:crossover junction DNA endonuclease activity"/>
    <property type="evidence" value="ECO:0007669"/>
    <property type="project" value="UniProtKB-EC"/>
</dbReference>
<evidence type="ECO:0000256" key="3">
    <source>
        <dbReference type="ARBA" id="ARBA00022722"/>
    </source>
</evidence>
<keyword evidence="6 13" id="KW-0227">DNA damage</keyword>
<keyword evidence="5 13" id="KW-0255">Endonuclease</keyword>
<keyword evidence="2 13" id="KW-0963">Cytoplasm</keyword>
<keyword evidence="7 13" id="KW-0378">Hydrolase</keyword>
<keyword evidence="10 13" id="KW-0234">DNA repair</keyword>
<evidence type="ECO:0000313" key="15">
    <source>
        <dbReference type="Proteomes" id="UP000274792"/>
    </source>
</evidence>
<dbReference type="SUPFAM" id="SSF52980">
    <property type="entry name" value="Restriction endonuclease-like"/>
    <property type="match status" value="1"/>
</dbReference>
<dbReference type="Gene3D" id="3.40.1350.10">
    <property type="match status" value="1"/>
</dbReference>
<comment type="similarity">
    <text evidence="11 13">Belongs to the RecU family.</text>
</comment>
<evidence type="ECO:0000256" key="9">
    <source>
        <dbReference type="ARBA" id="ARBA00023172"/>
    </source>
</evidence>
<dbReference type="GO" id="GO:0000287">
    <property type="term" value="F:magnesium ion binding"/>
    <property type="evidence" value="ECO:0007669"/>
    <property type="project" value="UniProtKB-UniRule"/>
</dbReference>
<reference evidence="14 15" key="1">
    <citation type="submission" date="2018-10" db="EMBL/GenBank/DDBJ databases">
        <title>A collection Staphylococci species genome sequencing.</title>
        <authorList>
            <person name="Cole K."/>
        </authorList>
    </citation>
    <scope>NUCLEOTIDE SEQUENCE [LARGE SCALE GENOMIC DNA]</scope>
    <source>
        <strain evidence="15">NCTC 12218</strain>
    </source>
</reference>
<sequence>MRSDKLNRTQANRGKWFETVIGNINRVYKQKKIAIIDKVATPISYNTRTGKARYQEKSTVDFVGCNNKGKYIAFDTKEVKIKNLPLKNVSDHQVKYLTDTKRMGAEAFLLVLFRFNDTCFKLDIDQFNDFKKQHERKSIPYEWFEENAELVRSGNGVIFDYLTDVDHIKN</sequence>
<evidence type="ECO:0000256" key="5">
    <source>
        <dbReference type="ARBA" id="ARBA00022759"/>
    </source>
</evidence>
<comment type="caution">
    <text evidence="14">The sequence shown here is derived from an EMBL/GenBank/DDBJ whole genome shotgun (WGS) entry which is preliminary data.</text>
</comment>
<keyword evidence="8 13" id="KW-0460">Magnesium</keyword>
<evidence type="ECO:0000256" key="1">
    <source>
        <dbReference type="ARBA" id="ARBA00004496"/>
    </source>
</evidence>
<comment type="function">
    <text evidence="13">Endonuclease that resolves Holliday junction intermediates in genetic recombination. Cleaves mobile four-strand junctions by introducing symmetrical nicks in paired strands. Promotes annealing of linear ssDNA with homologous dsDNA. Required for DNA repair, homologous recombination and chromosome segregation.</text>
</comment>
<dbReference type="CDD" id="cd22354">
    <property type="entry name" value="RecU-like"/>
    <property type="match status" value="1"/>
</dbReference>
<dbReference type="EMBL" id="RXWV01000023">
    <property type="protein sequence ID" value="RTX73784.1"/>
    <property type="molecule type" value="Genomic_DNA"/>
</dbReference>
<keyword evidence="4 13" id="KW-0479">Metal-binding</keyword>